<evidence type="ECO:0000313" key="4">
    <source>
        <dbReference type="Proteomes" id="UP000198418"/>
    </source>
</evidence>
<evidence type="ECO:0000256" key="1">
    <source>
        <dbReference type="SAM" id="Phobius"/>
    </source>
</evidence>
<feature type="domain" description="TadE-like" evidence="2">
    <location>
        <begin position="20"/>
        <end position="61"/>
    </location>
</feature>
<evidence type="ECO:0000313" key="3">
    <source>
        <dbReference type="EMBL" id="SNB66072.1"/>
    </source>
</evidence>
<protein>
    <submittedName>
        <fullName evidence="3">Flp pilus assembly protein TadG</fullName>
    </submittedName>
</protein>
<feature type="transmembrane region" description="Helical" evidence="1">
    <location>
        <begin position="21"/>
        <end position="43"/>
    </location>
</feature>
<proteinExistence type="predicted"/>
<dbReference type="InterPro" id="IPR012495">
    <property type="entry name" value="TadE-like_dom"/>
</dbReference>
<evidence type="ECO:0000259" key="2">
    <source>
        <dbReference type="Pfam" id="PF07811"/>
    </source>
</evidence>
<accession>A0A212R240</accession>
<gene>
    <name evidence="3" type="ORF">SAMN06265338_102381</name>
</gene>
<dbReference type="Pfam" id="PF07811">
    <property type="entry name" value="TadE"/>
    <property type="match status" value="1"/>
</dbReference>
<dbReference type="OrthoDB" id="7189296at2"/>
<keyword evidence="1" id="KW-0472">Membrane</keyword>
<keyword evidence="1" id="KW-1133">Transmembrane helix</keyword>
<dbReference type="RefSeq" id="WP_158255110.1">
    <property type="nucleotide sequence ID" value="NZ_FYDG01000002.1"/>
</dbReference>
<keyword evidence="1" id="KW-0812">Transmembrane</keyword>
<dbReference type="AlphaFoldDB" id="A0A212R240"/>
<dbReference type="EMBL" id="FYDG01000002">
    <property type="protein sequence ID" value="SNB66072.1"/>
    <property type="molecule type" value="Genomic_DNA"/>
</dbReference>
<organism evidence="3 4">
    <name type="scientific">Rhodoblastus acidophilus</name>
    <name type="common">Rhodopseudomonas acidophila</name>
    <dbReference type="NCBI Taxonomy" id="1074"/>
    <lineage>
        <taxon>Bacteria</taxon>
        <taxon>Pseudomonadati</taxon>
        <taxon>Pseudomonadota</taxon>
        <taxon>Alphaproteobacteria</taxon>
        <taxon>Hyphomicrobiales</taxon>
        <taxon>Rhodoblastaceae</taxon>
        <taxon>Rhodoblastus</taxon>
    </lineage>
</organism>
<name>A0A212R240_RHOAC</name>
<sequence length="259" mass="26836">MTKGFGELRRLGAFARARAGVAAVEFAFILPLMLVLYFGLAVLGQGLEVGRKVQSASRTLADLTSQQLPSTANCTPCVVDADLTDFYAGAQLVLTPFAATTLSATLSEVIFYNATSSATSGCCKARVMWSVGFGASPTLRACGVAGLTAVANGVNGAGVMPVGNYPGGAQGAAVAAGTANSTAYYVIVADVTYQFKPGYDFKLFNWGSDAHGGAGYTISQTTYMIPRYSATKPIKWTPGGVISSANYRSCVSGVDYYAP</sequence>
<keyword evidence="4" id="KW-1185">Reference proteome</keyword>
<dbReference type="Proteomes" id="UP000198418">
    <property type="component" value="Unassembled WGS sequence"/>
</dbReference>
<reference evidence="4" key="1">
    <citation type="submission" date="2017-06" db="EMBL/GenBank/DDBJ databases">
        <authorList>
            <person name="Varghese N."/>
            <person name="Submissions S."/>
        </authorList>
    </citation>
    <scope>NUCLEOTIDE SEQUENCE [LARGE SCALE GENOMIC DNA]</scope>
    <source>
        <strain evidence="4">DSM 137</strain>
    </source>
</reference>